<protein>
    <recommendedName>
        <fullName evidence="2">RING-type domain-containing protein</fullName>
    </recommendedName>
</protein>
<evidence type="ECO:0000313" key="4">
    <source>
        <dbReference type="Proteomes" id="UP000799777"/>
    </source>
</evidence>
<name>A0A9P4GYQ8_9PLEO</name>
<organism evidence="3 4">
    <name type="scientific">Setomelanomma holmii</name>
    <dbReference type="NCBI Taxonomy" id="210430"/>
    <lineage>
        <taxon>Eukaryota</taxon>
        <taxon>Fungi</taxon>
        <taxon>Dikarya</taxon>
        <taxon>Ascomycota</taxon>
        <taxon>Pezizomycotina</taxon>
        <taxon>Dothideomycetes</taxon>
        <taxon>Pleosporomycetidae</taxon>
        <taxon>Pleosporales</taxon>
        <taxon>Pleosporineae</taxon>
        <taxon>Phaeosphaeriaceae</taxon>
        <taxon>Setomelanomma</taxon>
    </lineage>
</organism>
<gene>
    <name evidence="3" type="ORF">EK21DRAFT_94798</name>
</gene>
<keyword evidence="1" id="KW-0479">Metal-binding</keyword>
<reference evidence="3" key="1">
    <citation type="journal article" date="2020" name="Stud. Mycol.">
        <title>101 Dothideomycetes genomes: a test case for predicting lifestyles and emergence of pathogens.</title>
        <authorList>
            <person name="Haridas S."/>
            <person name="Albert R."/>
            <person name="Binder M."/>
            <person name="Bloem J."/>
            <person name="Labutti K."/>
            <person name="Salamov A."/>
            <person name="Andreopoulos B."/>
            <person name="Baker S."/>
            <person name="Barry K."/>
            <person name="Bills G."/>
            <person name="Bluhm B."/>
            <person name="Cannon C."/>
            <person name="Castanera R."/>
            <person name="Culley D."/>
            <person name="Daum C."/>
            <person name="Ezra D."/>
            <person name="Gonzalez J."/>
            <person name="Henrissat B."/>
            <person name="Kuo A."/>
            <person name="Liang C."/>
            <person name="Lipzen A."/>
            <person name="Lutzoni F."/>
            <person name="Magnuson J."/>
            <person name="Mondo S."/>
            <person name="Nolan M."/>
            <person name="Ohm R."/>
            <person name="Pangilinan J."/>
            <person name="Park H.-J."/>
            <person name="Ramirez L."/>
            <person name="Alfaro M."/>
            <person name="Sun H."/>
            <person name="Tritt A."/>
            <person name="Yoshinaga Y."/>
            <person name="Zwiers L.-H."/>
            <person name="Turgeon B."/>
            <person name="Goodwin S."/>
            <person name="Spatafora J."/>
            <person name="Crous P."/>
            <person name="Grigoriev I."/>
        </authorList>
    </citation>
    <scope>NUCLEOTIDE SEQUENCE</scope>
    <source>
        <strain evidence="3">CBS 110217</strain>
    </source>
</reference>
<dbReference type="InterPro" id="IPR001841">
    <property type="entry name" value="Znf_RING"/>
</dbReference>
<sequence length="433" mass="50038">MYVDDTVLESLVTTYHPIPVLPCDHAEYFEQVRVLDPAETPYTQAPSSGHATGKALHAIAHHEMQENHLIHVSRLPRWDYTIFPLGKAALLIYLDVKGLLSLGQGILAEEKLDDDVMTLESETSAEWLRQIDHLKDLDTPLFHMLRDSIHTHTPEHILYRWDALRRHLGMAGLTLEHLVRNSEKCVRLGWDQLVNELYRLLLDHNKALVASLPSLLLDNKTLERSLSMYCAAFRIRLYLWRMTRPHAMCRSQAIDPQLKAQRFRFYSRQLATLIVQEFFRVQGMEASQWNDVEKELVDEPVTVEAISCNLEGATPQFCTICQENHFTFECRKLNCDCRFGQDCLKKLLNRDSPSSFSCPNCRAQLHEPLRWRPIDFAHTRNLTIGLLLALRANIASLCREITEVPEPVSEIRRWSGFILRLAYGRQKFLCGIE</sequence>
<dbReference type="Gene3D" id="3.30.40.10">
    <property type="entry name" value="Zinc/RING finger domain, C3HC4 (zinc finger)"/>
    <property type="match status" value="1"/>
</dbReference>
<keyword evidence="1" id="KW-0863">Zinc-finger</keyword>
<dbReference type="InterPro" id="IPR013083">
    <property type="entry name" value="Znf_RING/FYVE/PHD"/>
</dbReference>
<dbReference type="GO" id="GO:0008270">
    <property type="term" value="F:zinc ion binding"/>
    <property type="evidence" value="ECO:0007669"/>
    <property type="project" value="UniProtKB-KW"/>
</dbReference>
<dbReference type="AlphaFoldDB" id="A0A9P4GYQ8"/>
<dbReference type="EMBL" id="ML978337">
    <property type="protein sequence ID" value="KAF2023586.1"/>
    <property type="molecule type" value="Genomic_DNA"/>
</dbReference>
<dbReference type="SUPFAM" id="SSF57850">
    <property type="entry name" value="RING/U-box"/>
    <property type="match status" value="1"/>
</dbReference>
<feature type="domain" description="RING-type" evidence="2">
    <location>
        <begin position="318"/>
        <end position="362"/>
    </location>
</feature>
<dbReference type="OrthoDB" id="3778057at2759"/>
<accession>A0A9P4GYQ8</accession>
<dbReference type="PROSITE" id="PS50089">
    <property type="entry name" value="ZF_RING_2"/>
    <property type="match status" value="1"/>
</dbReference>
<evidence type="ECO:0000256" key="1">
    <source>
        <dbReference type="PROSITE-ProRule" id="PRU00175"/>
    </source>
</evidence>
<comment type="caution">
    <text evidence="3">The sequence shown here is derived from an EMBL/GenBank/DDBJ whole genome shotgun (WGS) entry which is preliminary data.</text>
</comment>
<keyword evidence="1" id="KW-0862">Zinc</keyword>
<keyword evidence="4" id="KW-1185">Reference proteome</keyword>
<evidence type="ECO:0000259" key="2">
    <source>
        <dbReference type="PROSITE" id="PS50089"/>
    </source>
</evidence>
<evidence type="ECO:0000313" key="3">
    <source>
        <dbReference type="EMBL" id="KAF2023586.1"/>
    </source>
</evidence>
<dbReference type="Proteomes" id="UP000799777">
    <property type="component" value="Unassembled WGS sequence"/>
</dbReference>
<proteinExistence type="predicted"/>